<feature type="transmembrane region" description="Helical" evidence="5">
    <location>
        <begin position="391"/>
        <end position="412"/>
    </location>
</feature>
<dbReference type="PANTHER" id="PTHR15937">
    <property type="entry name" value="TRANSMEMBRANE 7 SUPERFAMILY MEMBER 3"/>
    <property type="match status" value="1"/>
</dbReference>
<keyword evidence="4 5" id="KW-0472">Membrane</keyword>
<dbReference type="GO" id="GO:0005886">
    <property type="term" value="C:plasma membrane"/>
    <property type="evidence" value="ECO:0007669"/>
    <property type="project" value="Ensembl"/>
</dbReference>
<comment type="subcellular location">
    <subcellularLocation>
        <location evidence="1">Membrane</location>
        <topology evidence="1">Multi-pass membrane protein</topology>
    </subcellularLocation>
</comment>
<dbReference type="Pfam" id="PF25992">
    <property type="entry name" value="Ig_TM7SF3_N"/>
    <property type="match status" value="1"/>
</dbReference>
<proteinExistence type="predicted"/>
<protein>
    <submittedName>
        <fullName evidence="7">Transmembrane 7 superfamily member 3</fullName>
    </submittedName>
</protein>
<dbReference type="InterPro" id="IPR025256">
    <property type="entry name" value="TM7S3/TM198-like_dom"/>
</dbReference>
<feature type="domain" description="TM7S3/TM198-like" evidence="6">
    <location>
        <begin position="344"/>
        <end position="548"/>
    </location>
</feature>
<evidence type="ECO:0000256" key="4">
    <source>
        <dbReference type="ARBA" id="ARBA00023136"/>
    </source>
</evidence>
<dbReference type="Pfam" id="PF13886">
    <property type="entry name" value="TM7S3_TM198"/>
    <property type="match status" value="1"/>
</dbReference>
<keyword evidence="3 5" id="KW-1133">Transmembrane helix</keyword>
<evidence type="ECO:0000256" key="3">
    <source>
        <dbReference type="ARBA" id="ARBA00022989"/>
    </source>
</evidence>
<evidence type="ECO:0000313" key="8">
    <source>
        <dbReference type="Proteomes" id="UP000016665"/>
    </source>
</evidence>
<dbReference type="GO" id="GO:0032024">
    <property type="term" value="P:positive regulation of insulin secretion"/>
    <property type="evidence" value="ECO:0007669"/>
    <property type="project" value="Ensembl"/>
</dbReference>
<dbReference type="InterPro" id="IPR042502">
    <property type="entry name" value="TM7SF3"/>
</dbReference>
<keyword evidence="8" id="KW-1185">Reference proteome</keyword>
<keyword evidence="2 5" id="KW-0812">Transmembrane</keyword>
<accession>U3JMT7</accession>
<name>U3JMT7_FICAL</name>
<evidence type="ECO:0000259" key="6">
    <source>
        <dbReference type="Pfam" id="PF13886"/>
    </source>
</evidence>
<dbReference type="GO" id="GO:0034620">
    <property type="term" value="P:cellular response to unfolded protein"/>
    <property type="evidence" value="ECO:0007669"/>
    <property type="project" value="Ensembl"/>
</dbReference>
<dbReference type="PANTHER" id="PTHR15937:SF3">
    <property type="entry name" value="TRANSMEMBRANE 7 SUPERFAMILY MEMBER 3"/>
    <property type="match status" value="1"/>
</dbReference>
<evidence type="ECO:0000256" key="1">
    <source>
        <dbReference type="ARBA" id="ARBA00004141"/>
    </source>
</evidence>
<reference evidence="7" key="3">
    <citation type="submission" date="2025-09" db="UniProtKB">
        <authorList>
            <consortium name="Ensembl"/>
        </authorList>
    </citation>
    <scope>IDENTIFICATION</scope>
</reference>
<dbReference type="Proteomes" id="UP000016665">
    <property type="component" value="Chromosome 1A"/>
</dbReference>
<feature type="transmembrane region" description="Helical" evidence="5">
    <location>
        <begin position="419"/>
        <end position="439"/>
    </location>
</feature>
<evidence type="ECO:0000313" key="7">
    <source>
        <dbReference type="Ensembl" id="ENSFALP00000004091.2"/>
    </source>
</evidence>
<dbReference type="HOGENOM" id="CLU_029739_0_0_1"/>
<dbReference type="GeneTree" id="ENSGT00390000008702"/>
<dbReference type="Ensembl" id="ENSFALT00000004110.2">
    <property type="protein sequence ID" value="ENSFALP00000004091.2"/>
    <property type="gene ID" value="ENSFALG00000003926.2"/>
</dbReference>
<feature type="transmembrane region" description="Helical" evidence="5">
    <location>
        <begin position="365"/>
        <end position="385"/>
    </location>
</feature>
<gene>
    <name evidence="7" type="primary">TM7SF3</name>
</gene>
<dbReference type="STRING" id="59894.ENSFALP00000004091"/>
<dbReference type="GO" id="GO:0043069">
    <property type="term" value="P:negative regulation of programmed cell death"/>
    <property type="evidence" value="ECO:0007669"/>
    <property type="project" value="Ensembl"/>
</dbReference>
<feature type="transmembrane region" description="Helical" evidence="5">
    <location>
        <begin position="451"/>
        <end position="470"/>
    </location>
</feature>
<dbReference type="AlphaFoldDB" id="U3JMT7"/>
<feature type="transmembrane region" description="Helical" evidence="5">
    <location>
        <begin position="341"/>
        <end position="358"/>
    </location>
</feature>
<evidence type="ECO:0000256" key="5">
    <source>
        <dbReference type="SAM" id="Phobius"/>
    </source>
</evidence>
<dbReference type="eggNOG" id="ENOG502QS07">
    <property type="taxonomic scope" value="Eukaryota"/>
</dbReference>
<feature type="transmembrane region" description="Helical" evidence="5">
    <location>
        <begin position="477"/>
        <end position="498"/>
    </location>
</feature>
<reference evidence="7" key="2">
    <citation type="submission" date="2025-08" db="UniProtKB">
        <authorList>
            <consortium name="Ensembl"/>
        </authorList>
    </citation>
    <scope>IDENTIFICATION</scope>
</reference>
<evidence type="ECO:0000256" key="2">
    <source>
        <dbReference type="ARBA" id="ARBA00022692"/>
    </source>
</evidence>
<organism evidence="7 8">
    <name type="scientific">Ficedula albicollis</name>
    <name type="common">Collared flycatcher</name>
    <name type="synonym">Muscicapa albicollis</name>
    <dbReference type="NCBI Taxonomy" id="59894"/>
    <lineage>
        <taxon>Eukaryota</taxon>
        <taxon>Metazoa</taxon>
        <taxon>Chordata</taxon>
        <taxon>Craniata</taxon>
        <taxon>Vertebrata</taxon>
        <taxon>Euteleostomi</taxon>
        <taxon>Archelosauria</taxon>
        <taxon>Archosauria</taxon>
        <taxon>Dinosauria</taxon>
        <taxon>Saurischia</taxon>
        <taxon>Theropoda</taxon>
        <taxon>Coelurosauria</taxon>
        <taxon>Aves</taxon>
        <taxon>Neognathae</taxon>
        <taxon>Neoaves</taxon>
        <taxon>Telluraves</taxon>
        <taxon>Australaves</taxon>
        <taxon>Passeriformes</taxon>
        <taxon>Muscicapidae</taxon>
        <taxon>Ficedula</taxon>
    </lineage>
</organism>
<reference evidence="7 8" key="1">
    <citation type="journal article" date="2012" name="Nature">
        <title>The genomic landscape of species divergence in Ficedula flycatchers.</title>
        <authorList>
            <person name="Ellegren H."/>
            <person name="Smeds L."/>
            <person name="Burri R."/>
            <person name="Olason P.I."/>
            <person name="Backstrom N."/>
            <person name="Kawakami T."/>
            <person name="Kunstner A."/>
            <person name="Makinen H."/>
            <person name="Nadachowska-Brzyska K."/>
            <person name="Qvarnstrom A."/>
            <person name="Uebbing S."/>
            <person name="Wolf J.B."/>
        </authorList>
    </citation>
    <scope>NUCLEOTIDE SEQUENCE [LARGE SCALE GENOMIC DNA]</scope>
</reference>
<sequence length="703" mass="77977">MVCRSLSGKSDGCCLSWLAGTNIPASICQRSGSPQYLLLLTFWSVAGWLAGLVSSAVSNPDSWQESLSLCSGECQAAGQLSLGKFRNVLLNQTNPVEAVIRNIDSNVTVVIFQVHAQQSDVVISFDKTPSVNSSGVGVDRGLVSILRPEQTVCTWYLRALGAGQVLSTAISIPYMEKDPIPGGCNLEFDLEVDPNIYLDYTLVDIHIKFAPANLGYTRGANPPSCDSGTGQSSRWRLRYDVYQYFLPENDLSELGLMSHVRRMSAVQSIKANGIKMLTLTADDKTNVYFSSLPGQGVIYNVIVWDPLWNTSAAYIPVHTYACSFADLVDNCSSLSKLSTKVFFTAFAVLGLFTCFFGHRFWKTDLFFMGFIVAAFIFFVFITRVTGLSYDVRLILTAVAGIIGGLLLVVSWWRFGSVLLSMFVIGLVLGFLFSSTLFFTPLGDYRVFRDDVVFWVTFICVALMIPVLFVGCPRILNILASGIVGSYTVILAIACYVYTSLSYITLNLLRRVLNNYFSRAYTNVPFQKNDFIILSVWAMLALSGVTVQLRRERSEVPFPPHPYLTWKRERERRSTNVLDPSHHIPPLRERIHNKLLHIKEFFQKDQPAGERTPKVLGGIEMYLKASFSCAGIKTTWGKGNFFAENLVTLPTLTVGHLCKPALLQACTCSLVLCPEQIPVENLQSNLKASGIKALDKLLKSQQAC</sequence>